<protein>
    <submittedName>
        <fullName evidence="1">Uncharacterized protein</fullName>
    </submittedName>
</protein>
<name>A0A0G0VQX9_UNCKA</name>
<evidence type="ECO:0000313" key="1">
    <source>
        <dbReference type="EMBL" id="KKS03294.1"/>
    </source>
</evidence>
<sequence length="39" mass="4426">MSFYEQFVVVLERTDESTCDGKCTYDADTSGTQTDYESC</sequence>
<dbReference type="Proteomes" id="UP000033947">
    <property type="component" value="Unassembled WGS sequence"/>
</dbReference>
<comment type="caution">
    <text evidence="1">The sequence shown here is derived from an EMBL/GenBank/DDBJ whole genome shotgun (WGS) entry which is preliminary data.</text>
</comment>
<accession>A0A0G0VQX9</accession>
<reference evidence="1 2" key="1">
    <citation type="journal article" date="2015" name="Nature">
        <title>rRNA introns, odd ribosomes, and small enigmatic genomes across a large radiation of phyla.</title>
        <authorList>
            <person name="Brown C.T."/>
            <person name="Hug L.A."/>
            <person name="Thomas B.C."/>
            <person name="Sharon I."/>
            <person name="Castelle C.J."/>
            <person name="Singh A."/>
            <person name="Wilkins M.J."/>
            <person name="Williams K.H."/>
            <person name="Banfield J.F."/>
        </authorList>
    </citation>
    <scope>NUCLEOTIDE SEQUENCE [LARGE SCALE GENOMIC DNA]</scope>
</reference>
<gene>
    <name evidence="1" type="ORF">UU55_C0003G0008</name>
</gene>
<evidence type="ECO:0000313" key="2">
    <source>
        <dbReference type="Proteomes" id="UP000033947"/>
    </source>
</evidence>
<proteinExistence type="predicted"/>
<dbReference type="AlphaFoldDB" id="A0A0G0VQX9"/>
<organism evidence="1 2">
    <name type="scientific">candidate division WWE3 bacterium GW2011_GWC2_41_23</name>
    <dbReference type="NCBI Taxonomy" id="1619123"/>
    <lineage>
        <taxon>Bacteria</taxon>
        <taxon>Katanobacteria</taxon>
    </lineage>
</organism>
<dbReference type="EMBL" id="LCBB01000003">
    <property type="protein sequence ID" value="KKS03294.1"/>
    <property type="molecule type" value="Genomic_DNA"/>
</dbReference>